<dbReference type="PANTHER" id="PTHR46427">
    <property type="entry name" value="ANKYRIN REPEAT AND LEM DOMAIN-CONTAINING PROTEIN 1"/>
    <property type="match status" value="1"/>
</dbReference>
<dbReference type="GO" id="GO:0004520">
    <property type="term" value="F:DNA endonuclease activity"/>
    <property type="evidence" value="ECO:0007669"/>
    <property type="project" value="TreeGrafter"/>
</dbReference>
<dbReference type="PANTHER" id="PTHR46427:SF1">
    <property type="entry name" value="ANKYRIN REPEAT AND LEM DOMAIN-CONTAINING PROTEIN 1"/>
    <property type="match status" value="1"/>
</dbReference>
<evidence type="ECO:0000256" key="1">
    <source>
        <dbReference type="SAM" id="MobiDB-lite"/>
    </source>
</evidence>
<keyword evidence="3" id="KW-1185">Reference proteome</keyword>
<dbReference type="eggNOG" id="ENOG502QTS8">
    <property type="taxonomic scope" value="Eukaryota"/>
</dbReference>
<dbReference type="GO" id="GO:0000712">
    <property type="term" value="P:resolution of meiotic recombination intermediates"/>
    <property type="evidence" value="ECO:0007669"/>
    <property type="project" value="TreeGrafter"/>
</dbReference>
<dbReference type="InParanoid" id="E3MIQ3"/>
<organism evidence="3">
    <name type="scientific">Caenorhabditis remanei</name>
    <name type="common">Caenorhabditis vulgaris</name>
    <dbReference type="NCBI Taxonomy" id="31234"/>
    <lineage>
        <taxon>Eukaryota</taxon>
        <taxon>Metazoa</taxon>
        <taxon>Ecdysozoa</taxon>
        <taxon>Nematoda</taxon>
        <taxon>Chromadorea</taxon>
        <taxon>Rhabditida</taxon>
        <taxon>Rhabditina</taxon>
        <taxon>Rhabditomorpha</taxon>
        <taxon>Rhabditoidea</taxon>
        <taxon>Rhabditidae</taxon>
        <taxon>Peloderinae</taxon>
        <taxon>Caenorhabditis</taxon>
    </lineage>
</organism>
<dbReference type="GO" id="GO:0000724">
    <property type="term" value="P:double-strand break repair via homologous recombination"/>
    <property type="evidence" value="ECO:0007669"/>
    <property type="project" value="TreeGrafter"/>
</dbReference>
<dbReference type="AlphaFoldDB" id="E3MIQ3"/>
<dbReference type="CTD" id="9802460"/>
<evidence type="ECO:0000313" key="3">
    <source>
        <dbReference type="Proteomes" id="UP000008281"/>
    </source>
</evidence>
<gene>
    <name evidence="2" type="ORF">CRE_02429</name>
</gene>
<evidence type="ECO:0008006" key="4">
    <source>
        <dbReference type="Google" id="ProtNLM"/>
    </source>
</evidence>
<name>E3MIQ3_CAERE</name>
<dbReference type="CDD" id="cd10454">
    <property type="entry name" value="GIY-YIG_COG3680_Meta"/>
    <property type="match status" value="1"/>
</dbReference>
<accession>E3MIQ3</accession>
<dbReference type="OrthoDB" id="1601181at2759"/>
<evidence type="ECO:0000313" key="2">
    <source>
        <dbReference type="EMBL" id="EFP02638.1"/>
    </source>
</evidence>
<dbReference type="HOGENOM" id="CLU_510236_0_0_1"/>
<proteinExistence type="predicted"/>
<reference evidence="2" key="1">
    <citation type="submission" date="2007-07" db="EMBL/GenBank/DDBJ databases">
        <title>PCAP assembly of the Caenorhabditis remanei genome.</title>
        <authorList>
            <consortium name="The Caenorhabditis remanei Sequencing Consortium"/>
            <person name="Wilson R.K."/>
        </authorList>
    </citation>
    <scope>NUCLEOTIDE SEQUENCE [LARGE SCALE GENOMIC DNA]</scope>
    <source>
        <strain evidence="2">PB4641</strain>
    </source>
</reference>
<dbReference type="KEGG" id="crq:GCK72_011539"/>
<dbReference type="InterPro" id="IPR034998">
    <property type="entry name" value="ANKLE1"/>
</dbReference>
<dbReference type="GeneID" id="9802460"/>
<sequence>MLFKQFSSFFSVFNTASVDFWSFVKFPYSKNHFCAESSVFDRKKTHSVNYLFESFVNSCFFLVFLNIIPIFCTTQLDEILLNGYIPPDFAARALQSEKDVRKKFYGPGFGYNCFCYMLLDPRILGTNIETVTFEKFVKSVFYVGKGTGGRPLDHFRDARKELEKPPNEQDLSEKYRRIGDIWKAGFGIPKHEISHGVSDKAALIKEACMIDAIQVKNLTNQKKGEFHGFTKSWDMNTKEEFGSYELHKLRPSVQYVFYVGKGTRSRTLAHFRDVRKELSRPPNEQKLTEKYRRIGDLWKAGFRIPKHQFTHGVSDKEAFIFSPELNAVIRNGRFSRDSLERALRCENAVRNNFDPRVYMAFCYVLIDPRVSGVNIETLTFETFVKSVFYIAKGSNSRPLQHFIDARNEMDKATNDQKMNKKLQTIVDIWSSGFGVPKIQFCNFLKTRQQEMCLYNFQLTECQMMIKEACMIDAIQVKNLTNQKGGVETENRRIHIHPPEWTPRHSPSQETAKELIN</sequence>
<dbReference type="GO" id="GO:0005654">
    <property type="term" value="C:nucleoplasm"/>
    <property type="evidence" value="ECO:0007669"/>
    <property type="project" value="TreeGrafter"/>
</dbReference>
<dbReference type="EMBL" id="DS268448">
    <property type="protein sequence ID" value="EFP02638.1"/>
    <property type="molecule type" value="Genomic_DNA"/>
</dbReference>
<dbReference type="RefSeq" id="XP_003104028.2">
    <property type="nucleotide sequence ID" value="XM_003103980.2"/>
</dbReference>
<dbReference type="Pfam" id="PF22945">
    <property type="entry name" value="LEM-3_GIY-YIG"/>
    <property type="match status" value="3"/>
</dbReference>
<dbReference type="Proteomes" id="UP000008281">
    <property type="component" value="Unassembled WGS sequence"/>
</dbReference>
<dbReference type="STRING" id="31234.E3MIQ3"/>
<feature type="region of interest" description="Disordered" evidence="1">
    <location>
        <begin position="487"/>
        <end position="516"/>
    </location>
</feature>
<protein>
    <recommendedName>
        <fullName evidence="4">GIY-YIG domain-containing protein</fullName>
    </recommendedName>
</protein>
<dbReference type="GO" id="GO:0005737">
    <property type="term" value="C:cytoplasm"/>
    <property type="evidence" value="ECO:0007669"/>
    <property type="project" value="TreeGrafter"/>
</dbReference>